<proteinExistence type="predicted"/>
<dbReference type="WBParaSite" id="Pan_g10050.t1">
    <property type="protein sequence ID" value="Pan_g10050.t1"/>
    <property type="gene ID" value="Pan_g10050"/>
</dbReference>
<keyword evidence="1" id="KW-1185">Reference proteome</keyword>
<sequence>MLLPHREICYFGGTLDMARHPIFTTTTTIQSRRPFGGTLGMVQNLSVDSHLNLLCRSKTSVSCFGGNTGHGTDQLTIDVAMNLRSRTFKKLIRKRIYFSTFAAYLTAIDTIQTTSWRNIGYGHHKTPVQNQARRGDGCVAVVVKFWIGRNIGCVDGRKIGSKTENAIEAVSKPVEKPASRESELKKLP</sequence>
<reference evidence="1" key="1">
    <citation type="journal article" date="2013" name="Genetics">
        <title>The draft genome and transcriptome of Panagrellus redivivus are shaped by the harsh demands of a free-living lifestyle.</title>
        <authorList>
            <person name="Srinivasan J."/>
            <person name="Dillman A.R."/>
            <person name="Macchietto M.G."/>
            <person name="Heikkinen L."/>
            <person name="Lakso M."/>
            <person name="Fracchia K.M."/>
            <person name="Antoshechkin I."/>
            <person name="Mortazavi A."/>
            <person name="Wong G."/>
            <person name="Sternberg P.W."/>
        </authorList>
    </citation>
    <scope>NUCLEOTIDE SEQUENCE [LARGE SCALE GENOMIC DNA]</scope>
    <source>
        <strain evidence="1">MT8872</strain>
    </source>
</reference>
<reference evidence="2" key="2">
    <citation type="submission" date="2020-10" db="UniProtKB">
        <authorList>
            <consortium name="WormBaseParasite"/>
        </authorList>
    </citation>
    <scope>IDENTIFICATION</scope>
</reference>
<name>A0A7E4UL56_PANRE</name>
<protein>
    <submittedName>
        <fullName evidence="2">Uncharacterized protein</fullName>
    </submittedName>
</protein>
<evidence type="ECO:0000313" key="1">
    <source>
        <dbReference type="Proteomes" id="UP000492821"/>
    </source>
</evidence>
<dbReference type="AlphaFoldDB" id="A0A7E4UL56"/>
<dbReference type="Proteomes" id="UP000492821">
    <property type="component" value="Unassembled WGS sequence"/>
</dbReference>
<organism evidence="1 2">
    <name type="scientific">Panagrellus redivivus</name>
    <name type="common">Microworm</name>
    <dbReference type="NCBI Taxonomy" id="6233"/>
    <lineage>
        <taxon>Eukaryota</taxon>
        <taxon>Metazoa</taxon>
        <taxon>Ecdysozoa</taxon>
        <taxon>Nematoda</taxon>
        <taxon>Chromadorea</taxon>
        <taxon>Rhabditida</taxon>
        <taxon>Tylenchina</taxon>
        <taxon>Panagrolaimomorpha</taxon>
        <taxon>Panagrolaimoidea</taxon>
        <taxon>Panagrolaimidae</taxon>
        <taxon>Panagrellus</taxon>
    </lineage>
</organism>
<evidence type="ECO:0000313" key="2">
    <source>
        <dbReference type="WBParaSite" id="Pan_g10050.t1"/>
    </source>
</evidence>
<accession>A0A7E4UL56</accession>